<sequence length="105" mass="11894">MYVPLLRSPPPPVLSTQIHFTCTWCDEHVCSTCECSEWREITYQVTNVQVEFAMHTLTNLGRSCELLYSGASSSAWAPNIHLLALVQKDAEVVHIFRKDGEKVVE</sequence>
<protein>
    <submittedName>
        <fullName evidence="1">Uncharacterized protein</fullName>
    </submittedName>
</protein>
<reference evidence="1" key="2">
    <citation type="submission" date="2014-07" db="EMBL/GenBank/DDBJ databases">
        <authorList>
            <person name="Hull J."/>
        </authorList>
    </citation>
    <scope>NUCLEOTIDE SEQUENCE</scope>
</reference>
<proteinExistence type="predicted"/>
<name>A0A0A9Y0G9_LYGHE</name>
<gene>
    <name evidence="1" type="ORF">CM83_2601</name>
</gene>
<reference evidence="1" key="1">
    <citation type="journal article" date="2014" name="PLoS ONE">
        <title>Transcriptome-Based Identification of ABC Transporters in the Western Tarnished Plant Bug Lygus hesperus.</title>
        <authorList>
            <person name="Hull J.J."/>
            <person name="Chaney K."/>
            <person name="Geib S.M."/>
            <person name="Fabrick J.A."/>
            <person name="Brent C.S."/>
            <person name="Walsh D."/>
            <person name="Lavine L.C."/>
        </authorList>
    </citation>
    <scope>NUCLEOTIDE SEQUENCE</scope>
</reference>
<accession>A0A0A9Y0G9</accession>
<dbReference type="EMBL" id="GBHO01017940">
    <property type="protein sequence ID" value="JAG25664.1"/>
    <property type="molecule type" value="Transcribed_RNA"/>
</dbReference>
<evidence type="ECO:0000313" key="1">
    <source>
        <dbReference type="EMBL" id="JAG25664.1"/>
    </source>
</evidence>
<organism evidence="1">
    <name type="scientific">Lygus hesperus</name>
    <name type="common">Western plant bug</name>
    <dbReference type="NCBI Taxonomy" id="30085"/>
    <lineage>
        <taxon>Eukaryota</taxon>
        <taxon>Metazoa</taxon>
        <taxon>Ecdysozoa</taxon>
        <taxon>Arthropoda</taxon>
        <taxon>Hexapoda</taxon>
        <taxon>Insecta</taxon>
        <taxon>Pterygota</taxon>
        <taxon>Neoptera</taxon>
        <taxon>Paraneoptera</taxon>
        <taxon>Hemiptera</taxon>
        <taxon>Heteroptera</taxon>
        <taxon>Panheteroptera</taxon>
        <taxon>Cimicomorpha</taxon>
        <taxon>Miridae</taxon>
        <taxon>Mirini</taxon>
        <taxon>Lygus</taxon>
    </lineage>
</organism>
<dbReference type="AlphaFoldDB" id="A0A0A9Y0G9"/>